<dbReference type="RefSeq" id="WP_310736786.1">
    <property type="nucleotide sequence ID" value="NZ_JACHXO010000004.1"/>
</dbReference>
<evidence type="ECO:0000313" key="9">
    <source>
        <dbReference type="Proteomes" id="UP000574369"/>
    </source>
</evidence>
<keyword evidence="4" id="KW-0175">Coiled coil</keyword>
<dbReference type="CDD" id="cd11386">
    <property type="entry name" value="MCP_signal"/>
    <property type="match status" value="1"/>
</dbReference>
<dbReference type="SMART" id="SM00304">
    <property type="entry name" value="HAMP"/>
    <property type="match status" value="1"/>
</dbReference>
<evidence type="ECO:0000256" key="2">
    <source>
        <dbReference type="ARBA" id="ARBA00029447"/>
    </source>
</evidence>
<organism evidence="8 9">
    <name type="scientific">Roseateles terrae</name>
    <dbReference type="NCBI Taxonomy" id="431060"/>
    <lineage>
        <taxon>Bacteria</taxon>
        <taxon>Pseudomonadati</taxon>
        <taxon>Pseudomonadota</taxon>
        <taxon>Betaproteobacteria</taxon>
        <taxon>Burkholderiales</taxon>
        <taxon>Sphaerotilaceae</taxon>
        <taxon>Roseateles</taxon>
    </lineage>
</organism>
<keyword evidence="3" id="KW-0807">Transducer</keyword>
<feature type="domain" description="Methyl-accepting transducer" evidence="6">
    <location>
        <begin position="269"/>
        <end position="498"/>
    </location>
</feature>
<evidence type="ECO:0000313" key="8">
    <source>
        <dbReference type="EMBL" id="MBB3195358.1"/>
    </source>
</evidence>
<feature type="domain" description="HAMP" evidence="7">
    <location>
        <begin position="212"/>
        <end position="264"/>
    </location>
</feature>
<dbReference type="InterPro" id="IPR024478">
    <property type="entry name" value="HlyB_4HB_MCP"/>
</dbReference>
<keyword evidence="5" id="KW-0472">Membrane</keyword>
<dbReference type="InterPro" id="IPR003660">
    <property type="entry name" value="HAMP_dom"/>
</dbReference>
<proteinExistence type="inferred from homology"/>
<keyword evidence="9" id="KW-1185">Reference proteome</keyword>
<dbReference type="Pfam" id="PF00672">
    <property type="entry name" value="HAMP"/>
    <property type="match status" value="1"/>
</dbReference>
<name>A0ABR6GW78_9BURK</name>
<evidence type="ECO:0000259" key="7">
    <source>
        <dbReference type="PROSITE" id="PS50885"/>
    </source>
</evidence>
<dbReference type="SUPFAM" id="SSF58104">
    <property type="entry name" value="Methyl-accepting chemotaxis protein (MCP) signaling domain"/>
    <property type="match status" value="1"/>
</dbReference>
<gene>
    <name evidence="8" type="ORF">FHS28_002761</name>
</gene>
<keyword evidence="5" id="KW-1133">Transmembrane helix</keyword>
<keyword evidence="1" id="KW-0488">Methylation</keyword>
<evidence type="ECO:0000256" key="4">
    <source>
        <dbReference type="SAM" id="Coils"/>
    </source>
</evidence>
<feature type="coiled-coil region" evidence="4">
    <location>
        <begin position="487"/>
        <end position="514"/>
    </location>
</feature>
<evidence type="ECO:0000256" key="3">
    <source>
        <dbReference type="PROSITE-ProRule" id="PRU00284"/>
    </source>
</evidence>
<comment type="similarity">
    <text evidence="2">Belongs to the methyl-accepting chemotaxis (MCP) protein family.</text>
</comment>
<evidence type="ECO:0000256" key="1">
    <source>
        <dbReference type="ARBA" id="ARBA00022481"/>
    </source>
</evidence>
<dbReference type="Pfam" id="PF00015">
    <property type="entry name" value="MCPsignal"/>
    <property type="match status" value="1"/>
</dbReference>
<dbReference type="InterPro" id="IPR051310">
    <property type="entry name" value="MCP_chemotaxis"/>
</dbReference>
<dbReference type="CDD" id="cd06225">
    <property type="entry name" value="HAMP"/>
    <property type="match status" value="1"/>
</dbReference>
<sequence length="528" mass="56291">MRFLRDLSIRQRLLGSTVLLCLLIVGLGAWSAISMDHVQSRSSDLLDRQSVTAQDTARILASLERIQRLEQSVMLNGNNTNEAGEHHNQWKKTVADMRSQLKAVMTTPEREQALAPAVAGFEAHVKPLADILQQVVDAKMDPSAAFAYAGQAQADLDTARSVFNKWVEDTQAAVTAEREADHASASMQSKIRLAVLVLVVVLVGVLMLAMVRSILTPLGRASEVAKRIALGDLSADIVVQGRDEVATFMRTLADMQSALREIVGQVRQSAESIRIASDEVATGNLDLSQRTEQTASNLQETAASMEELTSTVRHSAEAALQARDLATSASTVADRGGQMVGQVVQTMGDINQSSRKISDITGVIDSIAFQTNILALNAAVEAARAGEQGRGFAVVASEVRGLAQRSAEAAKEIKALIGESVDRVEGGSRQVVDAGETMGELVASVRKVSDIISEISRAADRQSQGIGEVGAAVTVLDQMTQQNAALVEQSAAAAESLKNQARQLSEVVATFRLESSPMRPAGTISFPS</sequence>
<protein>
    <submittedName>
        <fullName evidence="8">Methyl-accepting chemotaxis protein</fullName>
    </submittedName>
</protein>
<evidence type="ECO:0000256" key="5">
    <source>
        <dbReference type="SAM" id="Phobius"/>
    </source>
</evidence>
<dbReference type="PROSITE" id="PS50885">
    <property type="entry name" value="HAMP"/>
    <property type="match status" value="1"/>
</dbReference>
<dbReference type="Proteomes" id="UP000574369">
    <property type="component" value="Unassembled WGS sequence"/>
</dbReference>
<dbReference type="EMBL" id="JACHXO010000004">
    <property type="protein sequence ID" value="MBB3195358.1"/>
    <property type="molecule type" value="Genomic_DNA"/>
</dbReference>
<dbReference type="PANTHER" id="PTHR43531:SF14">
    <property type="entry name" value="METHYL-ACCEPTING CHEMOTAXIS PROTEIN I-RELATED"/>
    <property type="match status" value="1"/>
</dbReference>
<dbReference type="Pfam" id="PF12729">
    <property type="entry name" value="4HB_MCP_1"/>
    <property type="match status" value="1"/>
</dbReference>
<feature type="transmembrane region" description="Helical" evidence="5">
    <location>
        <begin position="191"/>
        <end position="211"/>
    </location>
</feature>
<keyword evidence="5" id="KW-0812">Transmembrane</keyword>
<comment type="caution">
    <text evidence="8">The sequence shown here is derived from an EMBL/GenBank/DDBJ whole genome shotgun (WGS) entry which is preliminary data.</text>
</comment>
<dbReference type="SMART" id="SM00283">
    <property type="entry name" value="MA"/>
    <property type="match status" value="1"/>
</dbReference>
<accession>A0ABR6GW78</accession>
<evidence type="ECO:0000259" key="6">
    <source>
        <dbReference type="PROSITE" id="PS50111"/>
    </source>
</evidence>
<reference evidence="8 9" key="1">
    <citation type="submission" date="2020-08" db="EMBL/GenBank/DDBJ databases">
        <title>Genomic Encyclopedia of Type Strains, Phase III (KMG-III): the genomes of soil and plant-associated and newly described type strains.</title>
        <authorList>
            <person name="Whitman W."/>
        </authorList>
    </citation>
    <scope>NUCLEOTIDE SEQUENCE [LARGE SCALE GENOMIC DNA]</scope>
    <source>
        <strain evidence="8 9">CECT 7247</strain>
    </source>
</reference>
<dbReference type="InterPro" id="IPR004089">
    <property type="entry name" value="MCPsignal_dom"/>
</dbReference>
<dbReference type="PANTHER" id="PTHR43531">
    <property type="entry name" value="PROTEIN ICFG"/>
    <property type="match status" value="1"/>
</dbReference>
<dbReference type="Gene3D" id="1.10.287.950">
    <property type="entry name" value="Methyl-accepting chemotaxis protein"/>
    <property type="match status" value="1"/>
</dbReference>
<dbReference type="PROSITE" id="PS50111">
    <property type="entry name" value="CHEMOTAXIS_TRANSDUC_2"/>
    <property type="match status" value="1"/>
</dbReference>